<dbReference type="KEGG" id="strr:EKD16_15105"/>
<sequence length="303" mass="31865">MITGRVQKQLSRMSAALRRPTESGQLWRQVLFFVPVPLPVLGVVALLVGGGLSAPGWTILLAGSVAVASLLLALMVQPTPLPEGLSAEASVRRSLHRFRQITGLRIALALTPVAVGAGASIAGGGLFPLLAALALAWPQLLLASPTFFTITRSRRAMEAWGTRAYLWAALAQPAPVEWPVVTALAERYRAWSLERGRRAEAAQEPEHKDGGATPPAETDQEGGASGAEADDGPDPSGAQAGLPDRLAVTSEEPAAEPSRIVPGFSGESSGSPTAPRSLPRQQRPGRRKNSTQRPGGSRPKQKN</sequence>
<feature type="transmembrane region" description="Helical" evidence="2">
    <location>
        <begin position="54"/>
        <end position="76"/>
    </location>
</feature>
<keyword evidence="2" id="KW-0472">Membrane</keyword>
<reference evidence="3 4" key="1">
    <citation type="submission" date="2019-02" db="EMBL/GenBank/DDBJ databases">
        <authorList>
            <person name="Khodamoradi S."/>
            <person name="Hahnke R.L."/>
            <person name="Kaempfer P."/>
            <person name="Schumann P."/>
            <person name="Rohde M."/>
            <person name="Steinert M."/>
            <person name="Luzhetskyy A."/>
            <person name="Wink J."/>
            <person name="Ruckert C."/>
        </authorList>
    </citation>
    <scope>NUCLEOTIDE SEQUENCE [LARGE SCALE GENOMIC DNA]</scope>
    <source>
        <strain evidence="3 4">M2</strain>
    </source>
</reference>
<organism evidence="3 4">
    <name type="scientific">Streptomonospora litoralis</name>
    <dbReference type="NCBI Taxonomy" id="2498135"/>
    <lineage>
        <taxon>Bacteria</taxon>
        <taxon>Bacillati</taxon>
        <taxon>Actinomycetota</taxon>
        <taxon>Actinomycetes</taxon>
        <taxon>Streptosporangiales</taxon>
        <taxon>Nocardiopsidaceae</taxon>
        <taxon>Streptomonospora</taxon>
    </lineage>
</organism>
<feature type="transmembrane region" description="Helical" evidence="2">
    <location>
        <begin position="26"/>
        <end position="48"/>
    </location>
</feature>
<feature type="region of interest" description="Disordered" evidence="1">
    <location>
        <begin position="198"/>
        <end position="303"/>
    </location>
</feature>
<dbReference type="Proteomes" id="UP000292235">
    <property type="component" value="Chromosome"/>
</dbReference>
<gene>
    <name evidence="3" type="ORF">EKD16_15105</name>
</gene>
<name>A0A4P6Q2E4_9ACTN</name>
<evidence type="ECO:0000313" key="4">
    <source>
        <dbReference type="Proteomes" id="UP000292235"/>
    </source>
</evidence>
<protein>
    <submittedName>
        <fullName evidence="3">Uncharacterized protein</fullName>
    </submittedName>
</protein>
<keyword evidence="2" id="KW-0812">Transmembrane</keyword>
<dbReference type="EMBL" id="CP036455">
    <property type="protein sequence ID" value="QBI54798.1"/>
    <property type="molecule type" value="Genomic_DNA"/>
</dbReference>
<evidence type="ECO:0000256" key="2">
    <source>
        <dbReference type="SAM" id="Phobius"/>
    </source>
</evidence>
<feature type="transmembrane region" description="Helical" evidence="2">
    <location>
        <begin position="129"/>
        <end position="150"/>
    </location>
</feature>
<dbReference type="AlphaFoldDB" id="A0A4P6Q2E4"/>
<keyword evidence="4" id="KW-1185">Reference proteome</keyword>
<accession>A0A4P6Q2E4</accession>
<proteinExistence type="predicted"/>
<evidence type="ECO:0000313" key="3">
    <source>
        <dbReference type="EMBL" id="QBI54798.1"/>
    </source>
</evidence>
<feature type="compositionally biased region" description="Basic and acidic residues" evidence="1">
    <location>
        <begin position="198"/>
        <end position="210"/>
    </location>
</feature>
<evidence type="ECO:0000256" key="1">
    <source>
        <dbReference type="SAM" id="MobiDB-lite"/>
    </source>
</evidence>
<feature type="transmembrane region" description="Helical" evidence="2">
    <location>
        <begin position="102"/>
        <end position="123"/>
    </location>
</feature>
<keyword evidence="2" id="KW-1133">Transmembrane helix</keyword>